<reference evidence="2" key="2">
    <citation type="submission" date="2024-03" db="EMBL/GenBank/DDBJ databases">
        <authorList>
            <person name="Ni Y."/>
            <person name="Xu T."/>
            <person name="Yan S."/>
            <person name="Chen L."/>
            <person name="Wang Y."/>
        </authorList>
    </citation>
    <scope>NUCLEOTIDE SEQUENCE</scope>
    <source>
        <strain evidence="2">NTM1</strain>
    </source>
</reference>
<dbReference type="GO" id="GO:0003676">
    <property type="term" value="F:nucleic acid binding"/>
    <property type="evidence" value="ECO:0007669"/>
    <property type="project" value="InterPro"/>
</dbReference>
<sequence length="168" mass="19678">MTSQLNKRERDHFYPELCKRDGAFCQLCQKTESEVSILQIHEIKYERPLKIENMKLLCPSCNRIDELSKEKIDTKNASAEHKKNLIKEPYFRQWIIGKMYENNYHYALDEIIDSGAYVVGVSTETIHRYLRPLCSEEGPFSKPIAWADGNLHIFVKGREPSYDSHPKI</sequence>
<dbReference type="EMBL" id="BK067788">
    <property type="protein sequence ID" value="DBA51961.1"/>
    <property type="molecule type" value="Genomic_DNA"/>
</dbReference>
<evidence type="ECO:0000313" key="2">
    <source>
        <dbReference type="EMBL" id="DBA51961.1"/>
    </source>
</evidence>
<evidence type="ECO:0000259" key="1">
    <source>
        <dbReference type="Pfam" id="PF01844"/>
    </source>
</evidence>
<dbReference type="GO" id="GO:0008270">
    <property type="term" value="F:zinc ion binding"/>
    <property type="evidence" value="ECO:0007669"/>
    <property type="project" value="InterPro"/>
</dbReference>
<feature type="domain" description="HNH" evidence="1">
    <location>
        <begin position="25"/>
        <end position="63"/>
    </location>
</feature>
<dbReference type="GO" id="GO:0004519">
    <property type="term" value="F:endonuclease activity"/>
    <property type="evidence" value="ECO:0007669"/>
    <property type="project" value="InterPro"/>
</dbReference>
<proteinExistence type="predicted"/>
<reference evidence="2" key="1">
    <citation type="journal article" date="2024" name="Environ. Microbiol. Rep.">
        <title>Hiding in plain sight: The discovery of complete genomes of 11 hypothetical spindle-shaped viruses that putatively infect mesophilic ammonia-oxidizing archaea.</title>
        <authorList>
            <person name="Ni Y."/>
            <person name="Xu T."/>
            <person name="Yan S."/>
            <person name="Chen L."/>
            <person name="Wang Y."/>
        </authorList>
    </citation>
    <scope>NUCLEOTIDE SEQUENCE</scope>
    <source>
        <strain evidence="2">NTM1</strain>
    </source>
</reference>
<name>A0AAT9J9T3_9VIRU</name>
<organism evidence="2">
    <name type="scientific">Nitrosopumilaceae spindle-shaped virus</name>
    <dbReference type="NCBI Taxonomy" id="3065433"/>
    <lineage>
        <taxon>Viruses</taxon>
    </lineage>
</organism>
<dbReference type="Pfam" id="PF01844">
    <property type="entry name" value="HNH"/>
    <property type="match status" value="1"/>
</dbReference>
<accession>A0AAT9J9T3</accession>
<protein>
    <submittedName>
        <fullName evidence="2">ORF3</fullName>
    </submittedName>
</protein>
<dbReference type="InterPro" id="IPR002711">
    <property type="entry name" value="HNH"/>
</dbReference>